<sequence>MSDVLANALGHLLVAATLAGMVRLPAGSYEPLYRRAGEGRVAVAAFALDIEPATNADYLAFVRANPQWRRGAVKPLFAERGYLATWRDALAPGDAYALRRPVTDVSWFAAKAYCAWRGKRLPTVDEWEYAAAASETRRDAAREPDFVRRLLSLYARRSAHALPVGGAARNAYGVRDLHELAWEWTLDFNGILVSDDSRDGGSGVAASDHALFCASAAVGATDPTNYPAFMRYAVRAGLTGRSTLRTLGVRCAV</sequence>
<dbReference type="KEGG" id="gba:J421_0403"/>
<dbReference type="Gene3D" id="3.90.1580.10">
    <property type="entry name" value="paralog of FGE (formylglycine-generating enzyme)"/>
    <property type="match status" value="1"/>
</dbReference>
<dbReference type="EMBL" id="CP007128">
    <property type="protein sequence ID" value="AHG87940.1"/>
    <property type="molecule type" value="Genomic_DNA"/>
</dbReference>
<evidence type="ECO:0000259" key="1">
    <source>
        <dbReference type="Pfam" id="PF03781"/>
    </source>
</evidence>
<evidence type="ECO:0000313" key="2">
    <source>
        <dbReference type="EMBL" id="AHG87940.1"/>
    </source>
</evidence>
<evidence type="ECO:0000313" key="3">
    <source>
        <dbReference type="Proteomes" id="UP000019151"/>
    </source>
</evidence>
<dbReference type="SUPFAM" id="SSF56436">
    <property type="entry name" value="C-type lectin-like"/>
    <property type="match status" value="1"/>
</dbReference>
<protein>
    <submittedName>
        <fullName evidence="2">Sulphatase-modifying factor protein</fullName>
    </submittedName>
</protein>
<dbReference type="HOGENOM" id="CLU_074553_0_0_0"/>
<dbReference type="OrthoDB" id="9768004at2"/>
<dbReference type="PANTHER" id="PTHR23150:SF19">
    <property type="entry name" value="FORMYLGLYCINE-GENERATING ENZYME"/>
    <property type="match status" value="1"/>
</dbReference>
<dbReference type="RefSeq" id="WP_025409490.1">
    <property type="nucleotide sequence ID" value="NZ_CP007128.1"/>
</dbReference>
<proteinExistence type="predicted"/>
<accession>W0RC87</accession>
<name>W0RC87_9BACT</name>
<dbReference type="InterPro" id="IPR016187">
    <property type="entry name" value="CTDL_fold"/>
</dbReference>
<dbReference type="InterPro" id="IPR051043">
    <property type="entry name" value="Sulfatase_Mod_Factor_Kinase"/>
</dbReference>
<dbReference type="eggNOG" id="COG1262">
    <property type="taxonomic scope" value="Bacteria"/>
</dbReference>
<dbReference type="Proteomes" id="UP000019151">
    <property type="component" value="Chromosome"/>
</dbReference>
<reference evidence="2 3" key="1">
    <citation type="journal article" date="2014" name="Genome Announc.">
        <title>Genome Sequence and Methylome of Soil Bacterium Gemmatirosa kalamazoonensis KBS708T, a Member of the Rarely Cultivated Gemmatimonadetes Phylum.</title>
        <authorList>
            <person name="Debruyn J.M."/>
            <person name="Radosevich M."/>
            <person name="Wommack K.E."/>
            <person name="Polson S.W."/>
            <person name="Hauser L.J."/>
            <person name="Fawaz M.N."/>
            <person name="Korlach J."/>
            <person name="Tsai Y.C."/>
        </authorList>
    </citation>
    <scope>NUCLEOTIDE SEQUENCE [LARGE SCALE GENOMIC DNA]</scope>
    <source>
        <strain evidence="2 3">KBS708</strain>
    </source>
</reference>
<organism evidence="2 3">
    <name type="scientific">Gemmatirosa kalamazoonensis</name>
    <dbReference type="NCBI Taxonomy" id="861299"/>
    <lineage>
        <taxon>Bacteria</taxon>
        <taxon>Pseudomonadati</taxon>
        <taxon>Gemmatimonadota</taxon>
        <taxon>Gemmatimonadia</taxon>
        <taxon>Gemmatimonadales</taxon>
        <taxon>Gemmatimonadaceae</taxon>
        <taxon>Gemmatirosa</taxon>
    </lineage>
</organism>
<gene>
    <name evidence="2" type="ORF">J421_0403</name>
</gene>
<dbReference type="AlphaFoldDB" id="W0RC87"/>
<feature type="domain" description="Sulfatase-modifying factor enzyme-like" evidence="1">
    <location>
        <begin position="18"/>
        <end position="252"/>
    </location>
</feature>
<dbReference type="Pfam" id="PF03781">
    <property type="entry name" value="FGE-sulfatase"/>
    <property type="match status" value="1"/>
</dbReference>
<dbReference type="STRING" id="861299.J421_0403"/>
<keyword evidence="3" id="KW-1185">Reference proteome</keyword>
<dbReference type="InParanoid" id="W0RC87"/>
<dbReference type="InterPro" id="IPR042095">
    <property type="entry name" value="SUMF_sf"/>
</dbReference>
<dbReference type="GO" id="GO:0120147">
    <property type="term" value="F:formylglycine-generating oxidase activity"/>
    <property type="evidence" value="ECO:0007669"/>
    <property type="project" value="TreeGrafter"/>
</dbReference>
<dbReference type="InterPro" id="IPR005532">
    <property type="entry name" value="SUMF_dom"/>
</dbReference>
<dbReference type="PANTHER" id="PTHR23150">
    <property type="entry name" value="SULFATASE MODIFYING FACTOR 1, 2"/>
    <property type="match status" value="1"/>
</dbReference>